<dbReference type="AlphaFoldDB" id="A0A806K0Z2"/>
<reference evidence="1" key="1">
    <citation type="submission" date="2012-03" db="EMBL/GenBank/DDBJ databases">
        <title>Functional metagenomics reveals considerable lignocellulase gene clusters in the gut microbiome of a wood-feeding higher termite.</title>
        <authorList>
            <person name="Liu N."/>
        </authorList>
    </citation>
    <scope>NUCLEOTIDE SEQUENCE</scope>
</reference>
<name>A0A806K0Z2_9BACT</name>
<organism evidence="1">
    <name type="scientific">uncultured bacterium contig00025</name>
    <dbReference type="NCBI Taxonomy" id="1181514"/>
    <lineage>
        <taxon>Bacteria</taxon>
        <taxon>environmental samples</taxon>
    </lineage>
</organism>
<evidence type="ECO:0000313" key="1">
    <source>
        <dbReference type="EMBL" id="AGS53408.1"/>
    </source>
</evidence>
<dbReference type="EMBL" id="JQ844232">
    <property type="protein sequence ID" value="AGS53408.1"/>
    <property type="molecule type" value="Genomic_DNA"/>
</dbReference>
<proteinExistence type="predicted"/>
<accession>A0A806K0Z2</accession>
<protein>
    <submittedName>
        <fullName evidence="1">Uncharacterized protein</fullName>
    </submittedName>
</protein>
<sequence length="94" mass="10924">MYKIIENPHFMTKAEIDSAYKGKWVYIVKADINPHGRLIEGMPVVLGEFQFDGVEEGIYERFKKKEYEERLSYTLLPNDDTISSVFGTRLANEC</sequence>